<protein>
    <submittedName>
        <fullName evidence="1">Uncharacterized protein</fullName>
    </submittedName>
</protein>
<dbReference type="EMBL" id="CAGKOT010000019">
    <property type="protein sequence ID" value="CAB5363924.1"/>
    <property type="molecule type" value="Genomic_DNA"/>
</dbReference>
<evidence type="ECO:0000313" key="2">
    <source>
        <dbReference type="Proteomes" id="UP000684084"/>
    </source>
</evidence>
<gene>
    <name evidence="1" type="ORF">CHRIB12_LOCUS9728</name>
</gene>
<evidence type="ECO:0000313" key="1">
    <source>
        <dbReference type="EMBL" id="CAB5363924.1"/>
    </source>
</evidence>
<dbReference type="AlphaFoldDB" id="A0A915Z681"/>
<proteinExistence type="predicted"/>
<dbReference type="Proteomes" id="UP000684084">
    <property type="component" value="Unassembled WGS sequence"/>
</dbReference>
<accession>A0A915Z681</accession>
<organism evidence="1 2">
    <name type="scientific">Rhizophagus irregularis</name>
    <dbReference type="NCBI Taxonomy" id="588596"/>
    <lineage>
        <taxon>Eukaryota</taxon>
        <taxon>Fungi</taxon>
        <taxon>Fungi incertae sedis</taxon>
        <taxon>Mucoromycota</taxon>
        <taxon>Glomeromycotina</taxon>
        <taxon>Glomeromycetes</taxon>
        <taxon>Glomerales</taxon>
        <taxon>Glomeraceae</taxon>
        <taxon>Rhizophagus</taxon>
    </lineage>
</organism>
<reference evidence="1" key="1">
    <citation type="submission" date="2020-05" db="EMBL/GenBank/DDBJ databases">
        <authorList>
            <person name="Rincon C."/>
            <person name="Sanders R I."/>
            <person name="Robbins C."/>
            <person name="Chaturvedi A."/>
        </authorList>
    </citation>
    <scope>NUCLEOTIDE SEQUENCE</scope>
    <source>
        <strain evidence="1">CHB12</strain>
    </source>
</reference>
<dbReference type="OrthoDB" id="2421651at2759"/>
<sequence>MRSKRIQTILNSRCWSSDPDSRPDVSELESLFFDFLDDPGIEDQLKEADEYRRALIENNQSTHSSTYSKAICVSRILDTSELEGQLDEMII</sequence>
<comment type="caution">
    <text evidence="1">The sequence shown here is derived from an EMBL/GenBank/DDBJ whole genome shotgun (WGS) entry which is preliminary data.</text>
</comment>
<name>A0A915Z681_9GLOM</name>